<organism evidence="2 3">
    <name type="scientific">Micromonospora nigra</name>
    <dbReference type="NCBI Taxonomy" id="145857"/>
    <lineage>
        <taxon>Bacteria</taxon>
        <taxon>Bacillati</taxon>
        <taxon>Actinomycetota</taxon>
        <taxon>Actinomycetes</taxon>
        <taxon>Micromonosporales</taxon>
        <taxon>Micromonosporaceae</taxon>
        <taxon>Micromonospora</taxon>
    </lineage>
</organism>
<accession>A0A1C6RAH3</accession>
<dbReference type="EMBL" id="FMHT01000003">
    <property type="protein sequence ID" value="SCL13969.1"/>
    <property type="molecule type" value="Genomic_DNA"/>
</dbReference>
<keyword evidence="3" id="KW-1185">Reference proteome</keyword>
<protein>
    <submittedName>
        <fullName evidence="2">IclR helix-turn-helix domain</fullName>
    </submittedName>
</protein>
<feature type="region of interest" description="Disordered" evidence="1">
    <location>
        <begin position="1"/>
        <end position="24"/>
    </location>
</feature>
<sequence>MSRREPGVAGTAQEAAARRVPAVTTTTAADDVLLVAVPTAYVPDVVRLLAELEAERRPVPAPESSRPPRAAAPRHGPRPQHRGGQWPVEQLRRFSRGRSSTHRTVIAVLDTLAADPGRAFTLTELAAATGMPREKLVGAFAGLTRLLKAHFEYERHGLPFARITGRPDGSPNDVSYLVTKKQAASWQRVRGD</sequence>
<feature type="compositionally biased region" description="Low complexity" evidence="1">
    <location>
        <begin position="62"/>
        <end position="74"/>
    </location>
</feature>
<name>A0A1C6RAH3_9ACTN</name>
<feature type="region of interest" description="Disordered" evidence="1">
    <location>
        <begin position="56"/>
        <end position="87"/>
    </location>
</feature>
<dbReference type="AlphaFoldDB" id="A0A1C6RAH3"/>
<reference evidence="2 3" key="1">
    <citation type="submission" date="2016-06" db="EMBL/GenBank/DDBJ databases">
        <authorList>
            <person name="Kjaerup R.B."/>
            <person name="Dalgaard T.S."/>
            <person name="Juul-Madsen H.R."/>
        </authorList>
    </citation>
    <scope>NUCLEOTIDE SEQUENCE [LARGE SCALE GENOMIC DNA]</scope>
    <source>
        <strain evidence="2 3">DSM 43818</strain>
    </source>
</reference>
<evidence type="ECO:0000313" key="2">
    <source>
        <dbReference type="EMBL" id="SCL13969.1"/>
    </source>
</evidence>
<dbReference type="Proteomes" id="UP000199699">
    <property type="component" value="Unassembled WGS sequence"/>
</dbReference>
<dbReference type="OrthoDB" id="3404045at2"/>
<evidence type="ECO:0000313" key="3">
    <source>
        <dbReference type="Proteomes" id="UP000199699"/>
    </source>
</evidence>
<evidence type="ECO:0000256" key="1">
    <source>
        <dbReference type="SAM" id="MobiDB-lite"/>
    </source>
</evidence>
<proteinExistence type="predicted"/>
<gene>
    <name evidence="2" type="ORF">GA0070616_0288</name>
</gene>
<dbReference type="STRING" id="145857.GA0070616_0288"/>
<dbReference type="RefSeq" id="WP_091075061.1">
    <property type="nucleotide sequence ID" value="NZ_FMHT01000003.1"/>
</dbReference>